<dbReference type="RefSeq" id="WP_241246146.1">
    <property type="nucleotide sequence ID" value="NZ_CP049255.1"/>
</dbReference>
<dbReference type="Gene3D" id="2.60.40.10">
    <property type="entry name" value="Immunoglobulins"/>
    <property type="match status" value="1"/>
</dbReference>
<dbReference type="GO" id="GO:0005975">
    <property type="term" value="P:carbohydrate metabolic process"/>
    <property type="evidence" value="ECO:0007669"/>
    <property type="project" value="UniProtKB-ARBA"/>
</dbReference>
<accession>A0A7W4V3H8</accession>
<name>A0A7W4V3H8_9MICO</name>
<dbReference type="Proteomes" id="UP000529310">
    <property type="component" value="Unassembled WGS sequence"/>
</dbReference>
<organism evidence="3 4">
    <name type="scientific">Microbacterium endophyticum</name>
    <dbReference type="NCBI Taxonomy" id="1526412"/>
    <lineage>
        <taxon>Bacteria</taxon>
        <taxon>Bacillati</taxon>
        <taxon>Actinomycetota</taxon>
        <taxon>Actinomycetes</taxon>
        <taxon>Micrococcales</taxon>
        <taxon>Microbacteriaceae</taxon>
        <taxon>Microbacterium</taxon>
    </lineage>
</organism>
<proteinExistence type="predicted"/>
<dbReference type="EMBL" id="JACHWQ010000003">
    <property type="protein sequence ID" value="MBB2975844.1"/>
    <property type="molecule type" value="Genomic_DNA"/>
</dbReference>
<dbReference type="Gene3D" id="3.90.245.10">
    <property type="entry name" value="Ribonucleoside hydrolase-like"/>
    <property type="match status" value="1"/>
</dbReference>
<gene>
    <name evidence="3" type="ORF">FHX49_001411</name>
</gene>
<evidence type="ECO:0000313" key="3">
    <source>
        <dbReference type="EMBL" id="MBB2975844.1"/>
    </source>
</evidence>
<dbReference type="GO" id="GO:0016799">
    <property type="term" value="F:hydrolase activity, hydrolyzing N-glycosyl compounds"/>
    <property type="evidence" value="ECO:0007669"/>
    <property type="project" value="InterPro"/>
</dbReference>
<dbReference type="InterPro" id="IPR011483">
    <property type="entry name" value="Sde182_NH-like"/>
</dbReference>
<evidence type="ECO:0000259" key="1">
    <source>
        <dbReference type="Pfam" id="PF07632"/>
    </source>
</evidence>
<evidence type="ECO:0000259" key="2">
    <source>
        <dbReference type="Pfam" id="PF21027"/>
    </source>
</evidence>
<evidence type="ECO:0000313" key="4">
    <source>
        <dbReference type="Proteomes" id="UP000529310"/>
    </source>
</evidence>
<dbReference type="InterPro" id="IPR036452">
    <property type="entry name" value="Ribo_hydro-like"/>
</dbReference>
<evidence type="ECO:0008006" key="5">
    <source>
        <dbReference type="Google" id="ProtNLM"/>
    </source>
</evidence>
<feature type="domain" description="Cellulose-binding Sde182 C-terminal" evidence="2">
    <location>
        <begin position="405"/>
        <end position="483"/>
    </location>
</feature>
<dbReference type="InterPro" id="IPR048527">
    <property type="entry name" value="Sde182_C"/>
</dbReference>
<protein>
    <recommendedName>
        <fullName evidence="5">DUF1593 domain-containing protein</fullName>
    </recommendedName>
</protein>
<dbReference type="InterPro" id="IPR013783">
    <property type="entry name" value="Ig-like_fold"/>
</dbReference>
<dbReference type="Pfam" id="PF21027">
    <property type="entry name" value="Sde0182_C"/>
    <property type="match status" value="1"/>
</dbReference>
<dbReference type="AlphaFoldDB" id="A0A7W4V3H8"/>
<sequence>MNDSTAEASVRPRTIITADPELDDLNSMIRFLLYTNEVEVAGLVYASSQFHWRGDGQGTRFFLPDREYAEPQTSWRWAPGERFIDDAVDAYTAVYENLAVHDPRYPTPAALRAVVREGNVDFEGDTSRETPGSQLIAAVLLDERTDPVHLQMWAGPSTVARALMSIEERFADTAEWSAVHAAVSAKAIITKFASQDATYDDYIAPHWPDIRVVEVATMGWGYMIRRVLPEADASLISADWLRANVTSVGPLGARYRVWGDGRQMVPGDTTDYFHLSGLTADELRAQGYQVWIDPQKAGEWISEGDSTNMLNLIVPGLRGHEHPSYGGWGGYAARTDDGADTWAIADSAFGGRGDERSVMRWFADAQTDFAARLQWSVSGSFEEVNHHPKLHVDRCDIDVSLGERVELRAQASDPDGDAVTVRWWHDAAASTVTGDPVVSAAGEIASVVIPATARPGDTIHIIAEAEDDAPHPLKSYQRVILTVRS</sequence>
<feature type="domain" description="Cellulose-binding Sde182 nucleoside hydrolase-like" evidence="1">
    <location>
        <begin position="13"/>
        <end position="330"/>
    </location>
</feature>
<dbReference type="Pfam" id="PF07632">
    <property type="entry name" value="Sde182_NH-like"/>
    <property type="match status" value="1"/>
</dbReference>
<keyword evidence="4" id="KW-1185">Reference proteome</keyword>
<reference evidence="3 4" key="1">
    <citation type="submission" date="2020-08" db="EMBL/GenBank/DDBJ databases">
        <title>Sequencing the genomes of 1000 actinobacteria strains.</title>
        <authorList>
            <person name="Klenk H.-P."/>
        </authorList>
    </citation>
    <scope>NUCLEOTIDE SEQUENCE [LARGE SCALE GENOMIC DNA]</scope>
    <source>
        <strain evidence="3 4">DSM 27099</strain>
    </source>
</reference>
<comment type="caution">
    <text evidence="3">The sequence shown here is derived from an EMBL/GenBank/DDBJ whole genome shotgun (WGS) entry which is preliminary data.</text>
</comment>